<protein>
    <submittedName>
        <fullName evidence="2">Uncharacterized protein</fullName>
    </submittedName>
</protein>
<gene>
    <name evidence="2" type="ORF">FNJ87_19600</name>
</gene>
<dbReference type="EMBL" id="JADKYU010001181">
    <property type="protein sequence ID" value="MBF4986415.1"/>
    <property type="molecule type" value="Genomic_DNA"/>
</dbReference>
<keyword evidence="3" id="KW-1185">Reference proteome</keyword>
<organism evidence="2 3">
    <name type="scientific">Nonlabens mediterrranea</name>
    <dbReference type="NCBI Taxonomy" id="1419947"/>
    <lineage>
        <taxon>Bacteria</taxon>
        <taxon>Pseudomonadati</taxon>
        <taxon>Bacteroidota</taxon>
        <taxon>Flavobacteriia</taxon>
        <taxon>Flavobacteriales</taxon>
        <taxon>Flavobacteriaceae</taxon>
        <taxon>Nonlabens</taxon>
    </lineage>
</organism>
<dbReference type="Gene3D" id="2.60.40.2700">
    <property type="match status" value="1"/>
</dbReference>
<feature type="non-terminal residue" evidence="2">
    <location>
        <position position="177"/>
    </location>
</feature>
<dbReference type="Proteomes" id="UP001194729">
    <property type="component" value="Unassembled WGS sequence"/>
</dbReference>
<sequence length="177" mass="19495">MRFLRIFLLCLFAFNYSYSQVGIGTETPDPATILDVRSEISPGVYGGLKLPTLTIAQRATIATPIPDGLMIYLNDGNNRCLQVYDSTRSQWMDWYCMNEVPEASLVTYTGVLEVDEILTSSYTYTDGENDTESGTSYQWYRADDVTGTNVMAVSGATAATYLTTTSDGNFYVAVGIT</sequence>
<evidence type="ECO:0000256" key="1">
    <source>
        <dbReference type="SAM" id="SignalP"/>
    </source>
</evidence>
<keyword evidence="1" id="KW-0732">Signal</keyword>
<comment type="caution">
    <text evidence="2">The sequence shown here is derived from an EMBL/GenBank/DDBJ whole genome shotgun (WGS) entry which is preliminary data.</text>
</comment>
<reference evidence="2 3" key="1">
    <citation type="submission" date="2020-11" db="EMBL/GenBank/DDBJ databases">
        <title>P. mediterranea TC4 genome.</title>
        <authorList>
            <person name="Molmeret M."/>
        </authorList>
    </citation>
    <scope>NUCLEOTIDE SEQUENCE [LARGE SCALE GENOMIC DNA]</scope>
    <source>
        <strain evidence="2 3">TC4</strain>
    </source>
</reference>
<feature type="signal peptide" evidence="1">
    <location>
        <begin position="1"/>
        <end position="19"/>
    </location>
</feature>
<feature type="chain" id="PRO_5046073394" evidence="1">
    <location>
        <begin position="20"/>
        <end position="177"/>
    </location>
</feature>
<accession>A0ABS0AAJ4</accession>
<evidence type="ECO:0000313" key="2">
    <source>
        <dbReference type="EMBL" id="MBF4986415.1"/>
    </source>
</evidence>
<proteinExistence type="predicted"/>
<evidence type="ECO:0000313" key="3">
    <source>
        <dbReference type="Proteomes" id="UP001194729"/>
    </source>
</evidence>
<name>A0ABS0AAJ4_9FLAO</name>